<keyword evidence="3" id="KW-1185">Reference proteome</keyword>
<dbReference type="Proteomes" id="UP000617979">
    <property type="component" value="Unassembled WGS sequence"/>
</dbReference>
<dbReference type="SUPFAM" id="SSF46955">
    <property type="entry name" value="Putative DNA-binding domain"/>
    <property type="match status" value="1"/>
</dbReference>
<accession>A0ABQ1H4H1</accession>
<evidence type="ECO:0000259" key="1">
    <source>
        <dbReference type="Pfam" id="PF12728"/>
    </source>
</evidence>
<proteinExistence type="predicted"/>
<dbReference type="Pfam" id="PF12728">
    <property type="entry name" value="HTH_17"/>
    <property type="match status" value="1"/>
</dbReference>
<comment type="caution">
    <text evidence="2">The sequence shown here is derived from an EMBL/GenBank/DDBJ whole genome shotgun (WGS) entry which is preliminary data.</text>
</comment>
<dbReference type="RefSeq" id="WP_188433667.1">
    <property type="nucleotide sequence ID" value="NZ_BMEX01000027.1"/>
</dbReference>
<sequence>MSDIMTPAQVAKRLQVTERTVYKYLANGEMEAVKIGRVWRITEEQLQKFIQKNTRKKEDK</sequence>
<evidence type="ECO:0000313" key="2">
    <source>
        <dbReference type="EMBL" id="GGA57897.1"/>
    </source>
</evidence>
<evidence type="ECO:0000313" key="3">
    <source>
        <dbReference type="Proteomes" id="UP000617979"/>
    </source>
</evidence>
<dbReference type="EMBL" id="BMEX01000027">
    <property type="protein sequence ID" value="GGA57897.1"/>
    <property type="molecule type" value="Genomic_DNA"/>
</dbReference>
<protein>
    <recommendedName>
        <fullName evidence="1">Helix-turn-helix domain-containing protein</fullName>
    </recommendedName>
</protein>
<name>A0ABQ1H4H1_9BACL</name>
<dbReference type="InterPro" id="IPR009061">
    <property type="entry name" value="DNA-bd_dom_put_sf"/>
</dbReference>
<feature type="domain" description="Helix-turn-helix" evidence="1">
    <location>
        <begin position="5"/>
        <end position="53"/>
    </location>
</feature>
<organism evidence="2 3">
    <name type="scientific">Kroppenstedtia guangzhouensis</name>
    <dbReference type="NCBI Taxonomy" id="1274356"/>
    <lineage>
        <taxon>Bacteria</taxon>
        <taxon>Bacillati</taxon>
        <taxon>Bacillota</taxon>
        <taxon>Bacilli</taxon>
        <taxon>Bacillales</taxon>
        <taxon>Thermoactinomycetaceae</taxon>
        <taxon>Kroppenstedtia</taxon>
    </lineage>
</organism>
<gene>
    <name evidence="2" type="ORF">GCM10007416_33870</name>
</gene>
<dbReference type="InterPro" id="IPR041657">
    <property type="entry name" value="HTH_17"/>
</dbReference>
<reference evidence="3" key="1">
    <citation type="journal article" date="2019" name="Int. J. Syst. Evol. Microbiol.">
        <title>The Global Catalogue of Microorganisms (GCM) 10K type strain sequencing project: providing services to taxonomists for standard genome sequencing and annotation.</title>
        <authorList>
            <consortium name="The Broad Institute Genomics Platform"/>
            <consortium name="The Broad Institute Genome Sequencing Center for Infectious Disease"/>
            <person name="Wu L."/>
            <person name="Ma J."/>
        </authorList>
    </citation>
    <scope>NUCLEOTIDE SEQUENCE [LARGE SCALE GENOMIC DNA]</scope>
    <source>
        <strain evidence="3">CGMCC 1.12404</strain>
    </source>
</reference>
<dbReference type="NCBIfam" id="TIGR01764">
    <property type="entry name" value="excise"/>
    <property type="match status" value="1"/>
</dbReference>
<dbReference type="InterPro" id="IPR010093">
    <property type="entry name" value="SinI_DNA-bd"/>
</dbReference>